<name>A0A9Q0E6A0_9TELE</name>
<dbReference type="AlphaFoldDB" id="A0A9Q0E6A0"/>
<accession>A0A9Q0E6A0</accession>
<reference evidence="2" key="1">
    <citation type="submission" date="2022-07" db="EMBL/GenBank/DDBJ databases">
        <title>Chromosome-level genome of Muraenolepis orangiensis.</title>
        <authorList>
            <person name="Kim J."/>
        </authorList>
    </citation>
    <scope>NUCLEOTIDE SEQUENCE</scope>
    <source>
        <strain evidence="2">KU_S4_2022</strain>
        <tissue evidence="2">Muscle</tissue>
    </source>
</reference>
<gene>
    <name evidence="2" type="ORF">NHX12_031646</name>
</gene>
<protein>
    <submittedName>
        <fullName evidence="2">Uncharacterized protein</fullName>
    </submittedName>
</protein>
<sequence>APSQLRGGRPRADATGSFGHLLTSLGLLATNAPTPPLWRRGRPNSTLRLRL</sequence>
<feature type="non-terminal residue" evidence="2">
    <location>
        <position position="1"/>
    </location>
</feature>
<feature type="region of interest" description="Disordered" evidence="1">
    <location>
        <begin position="32"/>
        <end position="51"/>
    </location>
</feature>
<organism evidence="2 3">
    <name type="scientific">Muraenolepis orangiensis</name>
    <name type="common">Patagonian moray cod</name>
    <dbReference type="NCBI Taxonomy" id="630683"/>
    <lineage>
        <taxon>Eukaryota</taxon>
        <taxon>Metazoa</taxon>
        <taxon>Chordata</taxon>
        <taxon>Craniata</taxon>
        <taxon>Vertebrata</taxon>
        <taxon>Euteleostomi</taxon>
        <taxon>Actinopterygii</taxon>
        <taxon>Neopterygii</taxon>
        <taxon>Teleostei</taxon>
        <taxon>Neoteleostei</taxon>
        <taxon>Acanthomorphata</taxon>
        <taxon>Zeiogadaria</taxon>
        <taxon>Gadariae</taxon>
        <taxon>Gadiformes</taxon>
        <taxon>Muraenolepidoidei</taxon>
        <taxon>Muraenolepididae</taxon>
        <taxon>Muraenolepis</taxon>
    </lineage>
</organism>
<evidence type="ECO:0000256" key="1">
    <source>
        <dbReference type="SAM" id="MobiDB-lite"/>
    </source>
</evidence>
<evidence type="ECO:0000313" key="2">
    <source>
        <dbReference type="EMBL" id="KAJ3600668.1"/>
    </source>
</evidence>
<evidence type="ECO:0000313" key="3">
    <source>
        <dbReference type="Proteomes" id="UP001148018"/>
    </source>
</evidence>
<keyword evidence="3" id="KW-1185">Reference proteome</keyword>
<dbReference type="Proteomes" id="UP001148018">
    <property type="component" value="Unassembled WGS sequence"/>
</dbReference>
<proteinExistence type="predicted"/>
<comment type="caution">
    <text evidence="2">The sequence shown here is derived from an EMBL/GenBank/DDBJ whole genome shotgun (WGS) entry which is preliminary data.</text>
</comment>
<dbReference type="EMBL" id="JANIIK010000047">
    <property type="protein sequence ID" value="KAJ3600668.1"/>
    <property type="molecule type" value="Genomic_DNA"/>
</dbReference>